<accession>A0AAV2B444</accession>
<proteinExistence type="predicted"/>
<reference evidence="1 2" key="1">
    <citation type="submission" date="2024-04" db="EMBL/GenBank/DDBJ databases">
        <authorList>
            <person name="Rising A."/>
            <person name="Reimegard J."/>
            <person name="Sonavane S."/>
            <person name="Akerstrom W."/>
            <person name="Nylinder S."/>
            <person name="Hedman E."/>
            <person name="Kallberg Y."/>
        </authorList>
    </citation>
    <scope>NUCLEOTIDE SEQUENCE [LARGE SCALE GENOMIC DNA]</scope>
</reference>
<name>A0AAV2B444_9ARAC</name>
<protein>
    <submittedName>
        <fullName evidence="1">Uncharacterized protein</fullName>
    </submittedName>
</protein>
<organism evidence="1 2">
    <name type="scientific">Larinioides sclopetarius</name>
    <dbReference type="NCBI Taxonomy" id="280406"/>
    <lineage>
        <taxon>Eukaryota</taxon>
        <taxon>Metazoa</taxon>
        <taxon>Ecdysozoa</taxon>
        <taxon>Arthropoda</taxon>
        <taxon>Chelicerata</taxon>
        <taxon>Arachnida</taxon>
        <taxon>Araneae</taxon>
        <taxon>Araneomorphae</taxon>
        <taxon>Entelegynae</taxon>
        <taxon>Araneoidea</taxon>
        <taxon>Araneidae</taxon>
        <taxon>Larinioides</taxon>
    </lineage>
</organism>
<dbReference type="AlphaFoldDB" id="A0AAV2B444"/>
<sequence length="43" mass="4817">MLCFVSQSFLLSGRTNIMSSTLYLPQYVASAYLDELTGIQKIL</sequence>
<comment type="caution">
    <text evidence="1">The sequence shown here is derived from an EMBL/GenBank/DDBJ whole genome shotgun (WGS) entry which is preliminary data.</text>
</comment>
<evidence type="ECO:0000313" key="2">
    <source>
        <dbReference type="Proteomes" id="UP001497382"/>
    </source>
</evidence>
<keyword evidence="2" id="KW-1185">Reference proteome</keyword>
<dbReference type="Proteomes" id="UP001497382">
    <property type="component" value="Unassembled WGS sequence"/>
</dbReference>
<dbReference type="EMBL" id="CAXIEN010000262">
    <property type="protein sequence ID" value="CAL1290324.1"/>
    <property type="molecule type" value="Genomic_DNA"/>
</dbReference>
<evidence type="ECO:0000313" key="1">
    <source>
        <dbReference type="EMBL" id="CAL1290324.1"/>
    </source>
</evidence>
<gene>
    <name evidence="1" type="ORF">LARSCL_LOCUS16413</name>
</gene>